<dbReference type="Gene3D" id="3.30.160.60">
    <property type="entry name" value="Classic Zinc Finger"/>
    <property type="match status" value="1"/>
</dbReference>
<dbReference type="GO" id="GO:0006357">
    <property type="term" value="P:regulation of transcription by RNA polymerase II"/>
    <property type="evidence" value="ECO:0007669"/>
    <property type="project" value="TreeGrafter"/>
</dbReference>
<evidence type="ECO:0000256" key="1">
    <source>
        <dbReference type="PROSITE-ProRule" id="PRU00042"/>
    </source>
</evidence>
<dbReference type="InterPro" id="IPR051061">
    <property type="entry name" value="Zinc_finger_trans_reg"/>
</dbReference>
<dbReference type="GeneID" id="36592997"/>
<dbReference type="SMART" id="SM00355">
    <property type="entry name" value="ZnF_C2H2"/>
    <property type="match status" value="3"/>
</dbReference>
<evidence type="ECO:0000259" key="3">
    <source>
        <dbReference type="PROSITE" id="PS50157"/>
    </source>
</evidence>
<dbReference type="InParanoid" id="A0A2J6T551"/>
<dbReference type="InterPro" id="IPR013087">
    <property type="entry name" value="Znf_C2H2_type"/>
</dbReference>
<feature type="compositionally biased region" description="Basic and acidic residues" evidence="2">
    <location>
        <begin position="458"/>
        <end position="468"/>
    </location>
</feature>
<sequence>MTDALHPSNEEYLDPDDVGLRNSPPLKPMKVNLQPSPSPPPSVPLPLVSPDSSPGPPDRKGSNRTKYRPSQGDAVLVSFMAGGKHSDIARDAGDKPLASDNEEGEEPVKGTEVAVTAEEVKDEAIPEENGIDHLTALAADALRQSAKGSSQTALKEATTASSIPKMSMPCVGDPMEGLKPTIPSISTLYVDGTGSKASPDTTIKHEMSGSPAAGELPPIRQHSPQSALSNGNGTGNITLPSISAQLGDINHLTDAAAAGDSAFSQSPPARPPPRFSAVPGHGSPPKSPNDTFRRELPSPGRGGHFYFNANSHRRLSQTDGPQYSSSGDYSSSNTETPSTDQSGSTPATMAIDRMSIDGITNPQIGGFQCTYPGCTAQPFQTQYLLNSHANVHSSNRPHYCSVKGCPRSEGGKGFKRKNEMIRHGLVHDSPGYVCPFCPDREHKYPRPDNLQRHVRVHHVDKDKDDPQLRDVLSQRPEGPSRGRRRRGGTS</sequence>
<dbReference type="RefSeq" id="XP_024735049.1">
    <property type="nucleotide sequence ID" value="XM_024884920.1"/>
</dbReference>
<dbReference type="PANTHER" id="PTHR46179">
    <property type="entry name" value="ZINC FINGER PROTEIN"/>
    <property type="match status" value="1"/>
</dbReference>
<dbReference type="EMBL" id="KZ613828">
    <property type="protein sequence ID" value="PMD58145.1"/>
    <property type="molecule type" value="Genomic_DNA"/>
</dbReference>
<feature type="compositionally biased region" description="Low complexity" evidence="2">
    <location>
        <begin position="323"/>
        <end position="332"/>
    </location>
</feature>
<evidence type="ECO:0000313" key="5">
    <source>
        <dbReference type="Proteomes" id="UP000235371"/>
    </source>
</evidence>
<keyword evidence="5" id="KW-1185">Reference proteome</keyword>
<feature type="region of interest" description="Disordered" evidence="2">
    <location>
        <begin position="259"/>
        <end position="346"/>
    </location>
</feature>
<keyword evidence="1" id="KW-0863">Zinc-finger</keyword>
<dbReference type="STRING" id="1095630.A0A2J6T551"/>
<name>A0A2J6T551_9HELO</name>
<dbReference type="OrthoDB" id="6077919at2759"/>
<dbReference type="PANTHER" id="PTHR46179:SF19">
    <property type="entry name" value="C2H2 FINGER DOMAIN TRANSCRIPTION FACTOR (EUROFUNG)-RELATED"/>
    <property type="match status" value="1"/>
</dbReference>
<dbReference type="GO" id="GO:0005634">
    <property type="term" value="C:nucleus"/>
    <property type="evidence" value="ECO:0007669"/>
    <property type="project" value="TreeGrafter"/>
</dbReference>
<feature type="compositionally biased region" description="Basic residues" evidence="2">
    <location>
        <begin position="481"/>
        <end position="490"/>
    </location>
</feature>
<dbReference type="SUPFAM" id="SSF57667">
    <property type="entry name" value="beta-beta-alpha zinc fingers"/>
    <property type="match status" value="1"/>
</dbReference>
<feature type="compositionally biased region" description="Polar residues" evidence="2">
    <location>
        <begin position="146"/>
        <end position="164"/>
    </location>
</feature>
<feature type="region of interest" description="Disordered" evidence="2">
    <location>
        <begin position="1"/>
        <end position="112"/>
    </location>
</feature>
<dbReference type="AlphaFoldDB" id="A0A2J6T551"/>
<feature type="compositionally biased region" description="Polar residues" evidence="2">
    <location>
        <begin position="333"/>
        <end position="346"/>
    </location>
</feature>
<dbReference type="Proteomes" id="UP000235371">
    <property type="component" value="Unassembled WGS sequence"/>
</dbReference>
<dbReference type="GO" id="GO:0008270">
    <property type="term" value="F:zinc ion binding"/>
    <property type="evidence" value="ECO:0007669"/>
    <property type="project" value="UniProtKB-KW"/>
</dbReference>
<feature type="compositionally biased region" description="Basic and acidic residues" evidence="2">
    <location>
        <begin position="84"/>
        <end position="94"/>
    </location>
</feature>
<keyword evidence="1" id="KW-0479">Metal-binding</keyword>
<feature type="region of interest" description="Disordered" evidence="2">
    <location>
        <begin position="145"/>
        <end position="236"/>
    </location>
</feature>
<organism evidence="4 5">
    <name type="scientific">Hyaloscypha bicolor E</name>
    <dbReference type="NCBI Taxonomy" id="1095630"/>
    <lineage>
        <taxon>Eukaryota</taxon>
        <taxon>Fungi</taxon>
        <taxon>Dikarya</taxon>
        <taxon>Ascomycota</taxon>
        <taxon>Pezizomycotina</taxon>
        <taxon>Leotiomycetes</taxon>
        <taxon>Helotiales</taxon>
        <taxon>Hyaloscyphaceae</taxon>
        <taxon>Hyaloscypha</taxon>
        <taxon>Hyaloscypha bicolor</taxon>
    </lineage>
</organism>
<proteinExistence type="predicted"/>
<keyword evidence="1" id="KW-0862">Zinc</keyword>
<feature type="compositionally biased region" description="Polar residues" evidence="2">
    <location>
        <begin position="222"/>
        <end position="236"/>
    </location>
</feature>
<dbReference type="PROSITE" id="PS50157">
    <property type="entry name" value="ZINC_FINGER_C2H2_2"/>
    <property type="match status" value="1"/>
</dbReference>
<dbReference type="InterPro" id="IPR036236">
    <property type="entry name" value="Znf_C2H2_sf"/>
</dbReference>
<evidence type="ECO:0000313" key="4">
    <source>
        <dbReference type="EMBL" id="PMD58145.1"/>
    </source>
</evidence>
<feature type="region of interest" description="Disordered" evidence="2">
    <location>
        <begin position="458"/>
        <end position="490"/>
    </location>
</feature>
<gene>
    <name evidence="4" type="ORF">K444DRAFT_644093</name>
</gene>
<accession>A0A2J6T551</accession>
<feature type="domain" description="C2H2-type" evidence="3">
    <location>
        <begin position="367"/>
        <end position="397"/>
    </location>
</feature>
<protein>
    <recommendedName>
        <fullName evidence="3">C2H2-type domain-containing protein</fullName>
    </recommendedName>
</protein>
<reference evidence="4 5" key="1">
    <citation type="submission" date="2016-04" db="EMBL/GenBank/DDBJ databases">
        <title>A degradative enzymes factory behind the ericoid mycorrhizal symbiosis.</title>
        <authorList>
            <consortium name="DOE Joint Genome Institute"/>
            <person name="Martino E."/>
            <person name="Morin E."/>
            <person name="Grelet G."/>
            <person name="Kuo A."/>
            <person name="Kohler A."/>
            <person name="Daghino S."/>
            <person name="Barry K."/>
            <person name="Choi C."/>
            <person name="Cichocki N."/>
            <person name="Clum A."/>
            <person name="Copeland A."/>
            <person name="Hainaut M."/>
            <person name="Haridas S."/>
            <person name="Labutti K."/>
            <person name="Lindquist E."/>
            <person name="Lipzen A."/>
            <person name="Khouja H.-R."/>
            <person name="Murat C."/>
            <person name="Ohm R."/>
            <person name="Olson A."/>
            <person name="Spatafora J."/>
            <person name="Veneault-Fourrey C."/>
            <person name="Henrissat B."/>
            <person name="Grigoriev I."/>
            <person name="Martin F."/>
            <person name="Perotto S."/>
        </authorList>
    </citation>
    <scope>NUCLEOTIDE SEQUENCE [LARGE SCALE GENOMIC DNA]</scope>
    <source>
        <strain evidence="4 5">E</strain>
    </source>
</reference>
<evidence type="ECO:0000256" key="2">
    <source>
        <dbReference type="SAM" id="MobiDB-lite"/>
    </source>
</evidence>